<dbReference type="GO" id="GO:0005657">
    <property type="term" value="C:replication fork"/>
    <property type="evidence" value="ECO:0007669"/>
    <property type="project" value="UniProtKB-ARBA"/>
</dbReference>
<feature type="domain" description="UmuC" evidence="11">
    <location>
        <begin position="26"/>
        <end position="301"/>
    </location>
</feature>
<dbReference type="Pfam" id="PF00817">
    <property type="entry name" value="IMS"/>
    <property type="match status" value="1"/>
</dbReference>
<dbReference type="PROSITE" id="PS51907">
    <property type="entry name" value="ZF_UBZ3"/>
    <property type="match status" value="1"/>
</dbReference>
<feature type="region of interest" description="Disordered" evidence="10">
    <location>
        <begin position="505"/>
        <end position="525"/>
    </location>
</feature>
<feature type="region of interest" description="Disordered" evidence="10">
    <location>
        <begin position="560"/>
        <end position="592"/>
    </location>
</feature>
<dbReference type="InterPro" id="IPR052230">
    <property type="entry name" value="DNA_polymerase_eta"/>
</dbReference>
<dbReference type="InterPro" id="IPR001126">
    <property type="entry name" value="UmuC"/>
</dbReference>
<comment type="subcellular location">
    <subcellularLocation>
        <location evidence="1">Nucleus</location>
    </subcellularLocation>
</comment>
<evidence type="ECO:0000256" key="8">
    <source>
        <dbReference type="ARBA" id="ARBA00023242"/>
    </source>
</evidence>
<evidence type="ECO:0000313" key="13">
    <source>
        <dbReference type="EMBL" id="CDF89882.1"/>
    </source>
</evidence>
<dbReference type="GO" id="GO:0035861">
    <property type="term" value="C:site of double-strand break"/>
    <property type="evidence" value="ECO:0007669"/>
    <property type="project" value="TreeGrafter"/>
</dbReference>
<sequence length="600" mass="69560">MSRFKWRDLLQLNSKDEAYKSPLSVLCHIDVNSFYAQVEQVRCGYTKDDPVVCVQWQSLIAVSYAAKKYGITRMDTIQDAMKKCDKLIPIHTAVFKKGEDFWQYHDGYGSWNPDQSKQLPVEQYKVSLDPYRRESRKIFKIFTQYFDLAEKASVDEVFLDLGRLCLRKLMFDETFETPGLKELRETFAHGQYHLDEYLPVLPDELQIIEFVGDVFNPQNKPVTDWDDVLFALGSHITQEVRDEIRTNLGYTTSCGIARTKNICKLASDFKKPDAQTIIRNQCVEHFLDCGEFEITSFWTLGGNLGHELMYILKLPPKGTIKYIREQWGSIQELQEFLEKQPRAQDIAKKDALAEKLHGFARGFYLMPLSSQIMVKSMTSNKNMRRNACSSLNDCISWLEVFAGELSSRIAELEQEYDKTLIPHTVSVTTKNHRREPHSKSGPFTQRGNKITSQDIHRHAVKLMNELDAKYVELGDYYPLQNINMTLSNFELVSTRKTVVDMFGKAQADTPTPQSTLSKDDHTPDELQCPNCKTRFVTEKEYQEHMDYEFAKKLSQKLNNEPKNLSIGERRLMEKPAERQTVKRVKTNKGRSRNILNYFSK</sequence>
<feature type="region of interest" description="Disordered" evidence="10">
    <location>
        <begin position="428"/>
        <end position="448"/>
    </location>
</feature>
<dbReference type="PANTHER" id="PTHR45873">
    <property type="entry name" value="DNA POLYMERASE ETA"/>
    <property type="match status" value="1"/>
</dbReference>
<dbReference type="PANTHER" id="PTHR45873:SF1">
    <property type="entry name" value="DNA POLYMERASE ETA"/>
    <property type="match status" value="1"/>
</dbReference>
<dbReference type="GO" id="GO:0005634">
    <property type="term" value="C:nucleus"/>
    <property type="evidence" value="ECO:0007669"/>
    <property type="project" value="UniProtKB-SubCell"/>
</dbReference>
<dbReference type="GO" id="GO:0003684">
    <property type="term" value="F:damaged DNA binding"/>
    <property type="evidence" value="ECO:0007669"/>
    <property type="project" value="InterPro"/>
</dbReference>
<dbReference type="GO" id="GO:0006281">
    <property type="term" value="P:DNA repair"/>
    <property type="evidence" value="ECO:0007669"/>
    <property type="project" value="UniProtKB-KW"/>
</dbReference>
<name>A0A8J2T6Q4_ZYGB2</name>
<keyword evidence="6" id="KW-0862">Zinc</keyword>
<dbReference type="InterPro" id="IPR036775">
    <property type="entry name" value="DNA_pol_Y-fam_lit_finger_sf"/>
</dbReference>
<dbReference type="GO" id="GO:0009314">
    <property type="term" value="P:response to radiation"/>
    <property type="evidence" value="ECO:0007669"/>
    <property type="project" value="TreeGrafter"/>
</dbReference>
<keyword evidence="5" id="KW-0863">Zinc-finger</keyword>
<keyword evidence="2" id="KW-0808">Transferase</keyword>
<feature type="compositionally biased region" description="Basic residues" evidence="10">
    <location>
        <begin position="581"/>
        <end position="591"/>
    </location>
</feature>
<dbReference type="Gene3D" id="3.40.1170.60">
    <property type="match status" value="1"/>
</dbReference>
<evidence type="ECO:0000256" key="2">
    <source>
        <dbReference type="ARBA" id="ARBA00022679"/>
    </source>
</evidence>
<proteinExistence type="predicted"/>
<evidence type="ECO:0000256" key="10">
    <source>
        <dbReference type="SAM" id="MobiDB-lite"/>
    </source>
</evidence>
<evidence type="ECO:0000256" key="4">
    <source>
        <dbReference type="ARBA" id="ARBA00022763"/>
    </source>
</evidence>
<protein>
    <recommendedName>
        <fullName evidence="9">DNA polymerase eta</fullName>
    </recommendedName>
</protein>
<dbReference type="InterPro" id="IPR043502">
    <property type="entry name" value="DNA/RNA_pol_sf"/>
</dbReference>
<evidence type="ECO:0000313" key="14">
    <source>
        <dbReference type="Proteomes" id="UP000019375"/>
    </source>
</evidence>
<accession>A0A8J2T6Q4</accession>
<dbReference type="GO" id="GO:0070987">
    <property type="term" value="P:error-free translesion synthesis"/>
    <property type="evidence" value="ECO:0007669"/>
    <property type="project" value="UniProtKB-ARBA"/>
</dbReference>
<dbReference type="EMBL" id="HG316458">
    <property type="protein sequence ID" value="CDF89882.1"/>
    <property type="molecule type" value="Genomic_DNA"/>
</dbReference>
<dbReference type="PIRSF" id="PIRSF036603">
    <property type="entry name" value="DPol_eta"/>
    <property type="match status" value="1"/>
</dbReference>
<dbReference type="GO" id="GO:0042276">
    <property type="term" value="P:error-prone translesion synthesis"/>
    <property type="evidence" value="ECO:0007669"/>
    <property type="project" value="TreeGrafter"/>
</dbReference>
<dbReference type="Gene3D" id="3.30.70.270">
    <property type="match status" value="1"/>
</dbReference>
<dbReference type="PROSITE" id="PS50173">
    <property type="entry name" value="UMUC"/>
    <property type="match status" value="1"/>
</dbReference>
<dbReference type="Gene3D" id="1.10.150.20">
    <property type="entry name" value="5' to 3' exonuclease, C-terminal subdomain"/>
    <property type="match status" value="1"/>
</dbReference>
<dbReference type="SUPFAM" id="SSF100879">
    <property type="entry name" value="Lesion bypass DNA polymerase (Y-family), little finger domain"/>
    <property type="match status" value="1"/>
</dbReference>
<evidence type="ECO:0000256" key="6">
    <source>
        <dbReference type="ARBA" id="ARBA00022833"/>
    </source>
</evidence>
<keyword evidence="14" id="KW-1185">Reference proteome</keyword>
<evidence type="ECO:0000256" key="9">
    <source>
        <dbReference type="ARBA" id="ARBA00044975"/>
    </source>
</evidence>
<evidence type="ECO:0000259" key="11">
    <source>
        <dbReference type="PROSITE" id="PS50173"/>
    </source>
</evidence>
<keyword evidence="8" id="KW-0539">Nucleus</keyword>
<keyword evidence="7" id="KW-0234">DNA repair</keyword>
<dbReference type="InterPro" id="IPR043128">
    <property type="entry name" value="Rev_trsase/Diguanyl_cyclase"/>
</dbReference>
<organism evidence="13 14">
    <name type="scientific">Zygosaccharomyces bailii (strain CLIB 213 / ATCC 58445 / CBS 680 / BCRC 21525 / NBRC 1098 / NCYC 1416 / NRRL Y-2227)</name>
    <dbReference type="NCBI Taxonomy" id="1333698"/>
    <lineage>
        <taxon>Eukaryota</taxon>
        <taxon>Fungi</taxon>
        <taxon>Dikarya</taxon>
        <taxon>Ascomycota</taxon>
        <taxon>Saccharomycotina</taxon>
        <taxon>Saccharomycetes</taxon>
        <taxon>Saccharomycetales</taxon>
        <taxon>Saccharomycetaceae</taxon>
        <taxon>Zygosaccharomyces</taxon>
    </lineage>
</organism>
<dbReference type="FunFam" id="3.40.1170.60:FF:000008">
    <property type="entry name" value="DNA polymerase eta subunit"/>
    <property type="match status" value="1"/>
</dbReference>
<feature type="compositionally biased region" description="Basic and acidic residues" evidence="10">
    <location>
        <begin position="567"/>
        <end position="580"/>
    </location>
</feature>
<gene>
    <name evidence="13" type="ORF">BN860_03950g</name>
</gene>
<dbReference type="OrthoDB" id="5723at2759"/>
<dbReference type="Proteomes" id="UP000019375">
    <property type="component" value="Unassembled WGS sequence"/>
</dbReference>
<keyword evidence="3" id="KW-0479">Metal-binding</keyword>
<evidence type="ECO:0000259" key="12">
    <source>
        <dbReference type="PROSITE" id="PS51907"/>
    </source>
</evidence>
<dbReference type="InterPro" id="IPR041298">
    <property type="entry name" value="UBZ3"/>
</dbReference>
<evidence type="ECO:0000256" key="1">
    <source>
        <dbReference type="ARBA" id="ARBA00004123"/>
    </source>
</evidence>
<reference evidence="14" key="1">
    <citation type="journal article" date="2013" name="Genome Announc.">
        <title>Genome sequence of the food spoilage yeast Zygosaccharomyces bailii CLIB 213(T).</title>
        <authorList>
            <person name="Galeote V."/>
            <person name="Bigey F."/>
            <person name="Devillers H."/>
            <person name="Neuveglise C."/>
            <person name="Dequin S."/>
        </authorList>
    </citation>
    <scope>NUCLEOTIDE SEQUENCE [LARGE SCALE GENOMIC DNA]</scope>
    <source>
        <strain evidence="14">CLIB 213 / ATCC 58445 / CBS 680 / CCRC 21525 / NBRC 1098 / NCYC 1416 / NRRL Y-2227</strain>
    </source>
</reference>
<keyword evidence="4" id="KW-0227">DNA damage</keyword>
<dbReference type="Gene3D" id="3.30.1490.100">
    <property type="entry name" value="DNA polymerase, Y-family, little finger domain"/>
    <property type="match status" value="1"/>
</dbReference>
<dbReference type="GO" id="GO:0008270">
    <property type="term" value="F:zinc ion binding"/>
    <property type="evidence" value="ECO:0007669"/>
    <property type="project" value="UniProtKB-KW"/>
</dbReference>
<dbReference type="InterPro" id="IPR017961">
    <property type="entry name" value="DNA_pol_Y-fam_little_finger"/>
</dbReference>
<dbReference type="Pfam" id="PF11799">
    <property type="entry name" value="IMS_C"/>
    <property type="match status" value="1"/>
</dbReference>
<evidence type="ECO:0000256" key="7">
    <source>
        <dbReference type="ARBA" id="ARBA00023204"/>
    </source>
</evidence>
<evidence type="ECO:0000256" key="5">
    <source>
        <dbReference type="ARBA" id="ARBA00022771"/>
    </source>
</evidence>
<dbReference type="GO" id="GO:0003887">
    <property type="term" value="F:DNA-directed DNA polymerase activity"/>
    <property type="evidence" value="ECO:0007669"/>
    <property type="project" value="TreeGrafter"/>
</dbReference>
<evidence type="ECO:0000256" key="3">
    <source>
        <dbReference type="ARBA" id="ARBA00022723"/>
    </source>
</evidence>
<dbReference type="AlphaFoldDB" id="A0A8J2T6Q4"/>
<feature type="domain" description="UBZ3-type" evidence="12">
    <location>
        <begin position="521"/>
        <end position="556"/>
    </location>
</feature>
<dbReference type="SUPFAM" id="SSF56672">
    <property type="entry name" value="DNA/RNA polymerases"/>
    <property type="match status" value="1"/>
</dbReference>
<dbReference type="GO" id="GO:0007064">
    <property type="term" value="P:mitotic sister chromatid cohesion"/>
    <property type="evidence" value="ECO:0007669"/>
    <property type="project" value="UniProtKB-ARBA"/>
</dbReference>